<organism evidence="1 2">
    <name type="scientific">Ixodes persulcatus</name>
    <name type="common">Taiga tick</name>
    <dbReference type="NCBI Taxonomy" id="34615"/>
    <lineage>
        <taxon>Eukaryota</taxon>
        <taxon>Metazoa</taxon>
        <taxon>Ecdysozoa</taxon>
        <taxon>Arthropoda</taxon>
        <taxon>Chelicerata</taxon>
        <taxon>Arachnida</taxon>
        <taxon>Acari</taxon>
        <taxon>Parasitiformes</taxon>
        <taxon>Ixodida</taxon>
        <taxon>Ixodoidea</taxon>
        <taxon>Ixodidae</taxon>
        <taxon>Ixodinae</taxon>
        <taxon>Ixodes</taxon>
    </lineage>
</organism>
<gene>
    <name evidence="1" type="ORF">HPB47_006730</name>
</gene>
<feature type="non-terminal residue" evidence="1">
    <location>
        <position position="1"/>
    </location>
</feature>
<comment type="caution">
    <text evidence="1">The sequence shown here is derived from an EMBL/GenBank/DDBJ whole genome shotgun (WGS) entry which is preliminary data.</text>
</comment>
<dbReference type="EMBL" id="JABSTQ010010990">
    <property type="protein sequence ID" value="KAG0416085.1"/>
    <property type="molecule type" value="Genomic_DNA"/>
</dbReference>
<sequence>VVKEGEIRFPELPEPRSASSPDRALLQPALRSVQYNLPPPPPNQPRRYTTVRSLGKIRPRLGRTEYRNVRTATLDVSEEDEGFGLASADSGRWAREEARMTAPPLDVFGKRIE</sequence>
<dbReference type="Proteomes" id="UP000805193">
    <property type="component" value="Unassembled WGS sequence"/>
</dbReference>
<keyword evidence="2" id="KW-1185">Reference proteome</keyword>
<protein>
    <submittedName>
        <fullName evidence="1">Uncharacterized protein</fullName>
    </submittedName>
</protein>
<accession>A0AC60P9G7</accession>
<evidence type="ECO:0000313" key="2">
    <source>
        <dbReference type="Proteomes" id="UP000805193"/>
    </source>
</evidence>
<proteinExistence type="predicted"/>
<reference evidence="1 2" key="1">
    <citation type="journal article" date="2020" name="Cell">
        <title>Large-Scale Comparative Analyses of Tick Genomes Elucidate Their Genetic Diversity and Vector Capacities.</title>
        <authorList>
            <consortium name="Tick Genome and Microbiome Consortium (TIGMIC)"/>
            <person name="Jia N."/>
            <person name="Wang J."/>
            <person name="Shi W."/>
            <person name="Du L."/>
            <person name="Sun Y."/>
            <person name="Zhan W."/>
            <person name="Jiang J.F."/>
            <person name="Wang Q."/>
            <person name="Zhang B."/>
            <person name="Ji P."/>
            <person name="Bell-Sakyi L."/>
            <person name="Cui X.M."/>
            <person name="Yuan T.T."/>
            <person name="Jiang B.G."/>
            <person name="Yang W.F."/>
            <person name="Lam T.T."/>
            <person name="Chang Q.C."/>
            <person name="Ding S.J."/>
            <person name="Wang X.J."/>
            <person name="Zhu J.G."/>
            <person name="Ruan X.D."/>
            <person name="Zhao L."/>
            <person name="Wei J.T."/>
            <person name="Ye R.Z."/>
            <person name="Que T.C."/>
            <person name="Du C.H."/>
            <person name="Zhou Y.H."/>
            <person name="Cheng J.X."/>
            <person name="Dai P.F."/>
            <person name="Guo W.B."/>
            <person name="Han X.H."/>
            <person name="Huang E.J."/>
            <person name="Li L.F."/>
            <person name="Wei W."/>
            <person name="Gao Y.C."/>
            <person name="Liu J.Z."/>
            <person name="Shao H.Z."/>
            <person name="Wang X."/>
            <person name="Wang C.C."/>
            <person name="Yang T.C."/>
            <person name="Huo Q.B."/>
            <person name="Li W."/>
            <person name="Chen H.Y."/>
            <person name="Chen S.E."/>
            <person name="Zhou L.G."/>
            <person name="Ni X.B."/>
            <person name="Tian J.H."/>
            <person name="Sheng Y."/>
            <person name="Liu T."/>
            <person name="Pan Y.S."/>
            <person name="Xia L.Y."/>
            <person name="Li J."/>
            <person name="Zhao F."/>
            <person name="Cao W.C."/>
        </authorList>
    </citation>
    <scope>NUCLEOTIDE SEQUENCE [LARGE SCALE GENOMIC DNA]</scope>
    <source>
        <strain evidence="1">Iper-2018</strain>
    </source>
</reference>
<evidence type="ECO:0000313" key="1">
    <source>
        <dbReference type="EMBL" id="KAG0416085.1"/>
    </source>
</evidence>
<name>A0AC60P9G7_IXOPE</name>